<dbReference type="EMBL" id="CP013099">
    <property type="protein sequence ID" value="ALP53313.1"/>
    <property type="molecule type" value="Genomic_DNA"/>
</dbReference>
<accession>A0A0S2TDS0</accession>
<gene>
    <name evidence="1" type="ORF">Tel_09185</name>
</gene>
<evidence type="ECO:0000313" key="2">
    <source>
        <dbReference type="Proteomes" id="UP000055136"/>
    </source>
</evidence>
<name>A0A0S2TDS0_9GAMM</name>
<evidence type="ECO:0000313" key="1">
    <source>
        <dbReference type="EMBL" id="ALP53313.1"/>
    </source>
</evidence>
<dbReference type="AlphaFoldDB" id="A0A0S2TDS0"/>
<protein>
    <submittedName>
        <fullName evidence="1">Uncharacterized protein</fullName>
    </submittedName>
</protein>
<dbReference type="Proteomes" id="UP000055136">
    <property type="component" value="Chromosome"/>
</dbReference>
<sequence>MEDFSIARVECQSSLPDGSFFMTLDRLMAGAEPRCVINYWDLDTYTREKPRRRAVGYGYVEHRLCLLRESRIPGLLDEIAGCDGAHYLVEFEMGFNSCSYRWWGPAPMGYRPLVEFANDLLQVAGIRAHRIPIDSESTR</sequence>
<organism evidence="1 2">
    <name type="scientific">Candidatus Tenderia electrophaga</name>
    <dbReference type="NCBI Taxonomy" id="1748243"/>
    <lineage>
        <taxon>Bacteria</taxon>
        <taxon>Pseudomonadati</taxon>
        <taxon>Pseudomonadota</taxon>
        <taxon>Gammaproteobacteria</taxon>
        <taxon>Candidatus Tenderiales</taxon>
        <taxon>Candidatus Tenderiaceae</taxon>
        <taxon>Candidatus Tenderia</taxon>
    </lineage>
</organism>
<proteinExistence type="predicted"/>
<reference evidence="1" key="1">
    <citation type="submission" date="2015-10" db="EMBL/GenBank/DDBJ databases">
        <title>Description of Candidatus Tenderia electrophaga gen. nov, sp. nov., an Uncultivated Electroautotroph from a Biocathode Enrichment.</title>
        <authorList>
            <person name="Eddie B.J."/>
            <person name="Malanoski A.P."/>
            <person name="Wang Z."/>
            <person name="Hall R.J."/>
            <person name="Oh S.D."/>
            <person name="Heiner C."/>
            <person name="Lin B."/>
            <person name="Strycharz-Glaven S.M."/>
        </authorList>
    </citation>
    <scope>NUCLEOTIDE SEQUENCE [LARGE SCALE GENOMIC DNA]</scope>
    <source>
        <strain evidence="1">NRL1</strain>
    </source>
</reference>
<dbReference type="KEGG" id="tee:Tel_09185"/>
<keyword evidence="2" id="KW-1185">Reference proteome</keyword>